<dbReference type="Pfam" id="PF03167">
    <property type="entry name" value="UDG"/>
    <property type="match status" value="1"/>
</dbReference>
<evidence type="ECO:0000256" key="1">
    <source>
        <dbReference type="ARBA" id="ARBA00006521"/>
    </source>
</evidence>
<evidence type="ECO:0000259" key="10">
    <source>
        <dbReference type="SMART" id="SM00986"/>
    </source>
</evidence>
<evidence type="ECO:0000256" key="3">
    <source>
        <dbReference type="ARBA" id="ARBA00022485"/>
    </source>
</evidence>
<dbReference type="RefSeq" id="WP_223675101.1">
    <property type="nucleotide sequence ID" value="NZ_JAINZW010000002.1"/>
</dbReference>
<comment type="similarity">
    <text evidence="1">Belongs to the uracil-DNA glycosylase (UDG) superfamily. Type 4 (UDGa) family.</text>
</comment>
<keyword evidence="3" id="KW-0004">4Fe-4S</keyword>
<dbReference type="NCBIfam" id="TIGR03915">
    <property type="entry name" value="SAM_7_link_chp"/>
    <property type="match status" value="1"/>
</dbReference>
<dbReference type="EMBL" id="JAINZW010000002">
    <property type="protein sequence ID" value="MBZ4038901.1"/>
    <property type="molecule type" value="Genomic_DNA"/>
</dbReference>
<keyword evidence="8" id="KW-0411">Iron-sulfur</keyword>
<dbReference type="NCBIfam" id="TIGR03914">
    <property type="entry name" value="UDG_fam_dom"/>
    <property type="match status" value="1"/>
</dbReference>
<evidence type="ECO:0000256" key="6">
    <source>
        <dbReference type="ARBA" id="ARBA00022801"/>
    </source>
</evidence>
<name>A0ABS7T4U8_9GAMM</name>
<evidence type="ECO:0000256" key="7">
    <source>
        <dbReference type="ARBA" id="ARBA00023004"/>
    </source>
</evidence>
<dbReference type="InterPro" id="IPR036895">
    <property type="entry name" value="Uracil-DNA_glycosylase-like_sf"/>
</dbReference>
<dbReference type="SMART" id="SM00987">
    <property type="entry name" value="UreE_C"/>
    <property type="match status" value="1"/>
</dbReference>
<organism evidence="11 12">
    <name type="scientific">Novilysobacter selenitireducens</name>
    <dbReference type="NCBI Taxonomy" id="2872639"/>
    <lineage>
        <taxon>Bacteria</taxon>
        <taxon>Pseudomonadati</taxon>
        <taxon>Pseudomonadota</taxon>
        <taxon>Gammaproteobacteria</taxon>
        <taxon>Lysobacterales</taxon>
        <taxon>Lysobacteraceae</taxon>
        <taxon>Novilysobacter</taxon>
    </lineage>
</organism>
<proteinExistence type="inferred from homology"/>
<keyword evidence="7" id="KW-0408">Iron</keyword>
<evidence type="ECO:0000256" key="9">
    <source>
        <dbReference type="ARBA" id="ARBA00023204"/>
    </source>
</evidence>
<comment type="caution">
    <text evidence="11">The sequence shown here is derived from an EMBL/GenBank/DDBJ whole genome shotgun (WGS) entry which is preliminary data.</text>
</comment>
<reference evidence="11 12" key="1">
    <citation type="submission" date="2021-09" db="EMBL/GenBank/DDBJ databases">
        <title>Lysobacter sp. 13A isolated from the river sediment.</title>
        <authorList>
            <person name="Liu H."/>
            <person name="Li S."/>
            <person name="Mao S."/>
        </authorList>
    </citation>
    <scope>NUCLEOTIDE SEQUENCE [LARGE SCALE GENOMIC DNA]</scope>
    <source>
        <strain evidence="11 12">13A</strain>
    </source>
</reference>
<dbReference type="Gene3D" id="3.40.470.10">
    <property type="entry name" value="Uracil-DNA glycosylase-like domain"/>
    <property type="match status" value="1"/>
</dbReference>
<dbReference type="InterPro" id="IPR051536">
    <property type="entry name" value="UDG_Type-4/5"/>
</dbReference>
<dbReference type="InterPro" id="IPR005273">
    <property type="entry name" value="Ura-DNA_glyco_family4"/>
</dbReference>
<evidence type="ECO:0000256" key="8">
    <source>
        <dbReference type="ARBA" id="ARBA00023014"/>
    </source>
</evidence>
<dbReference type="NCBIfam" id="TIGR00758">
    <property type="entry name" value="UDG_fam4"/>
    <property type="match status" value="1"/>
</dbReference>
<sequence>MYRMTVEPAWSLDAWRTAARDALHAGVPPDELDWDDADRPSLLGASLPGPDPDRANSRVPRALLALAERVLAHRDPHRHALLYRLTWRWANGEPTLLSNPLDADVQRAHQLEKAVRRDMHKMKAFVRFRALPGAEERFVAWFEPEHRIVDLVAPFFARRFAGMRWAILAPYRSVAWDGQLLSFGAGATPGDAPGEDAQEALWQAYYAHIFNPARLNPRMMRQEMPQKYWKHLPETHRLPTLIRDAGVRVREMAERDAQSPRKPAMVRGALAQAAGDRAAVATAGQGLGSLEAAARACRACPLWQPATQTVWGEGPVGARVMVVGEQPGDEEDLSGRPFVGPAGRLLDRALQELAIDRAALYLTNAVKHFKFELRGKRRLHRNPAVSEQHACAPWLREEIRAVRPGVIVCLGATAARAVLGPGFAVMDGRGRWQALEDGTRVLATVHPAWVLRQPAGATREAAYRGFVADLSRVSGASPPDASMPP</sequence>
<dbReference type="InterPro" id="IPR005122">
    <property type="entry name" value="Uracil-DNA_glycosylase-like"/>
</dbReference>
<dbReference type="CDD" id="cd10030">
    <property type="entry name" value="UDG-F4_TTUDGA_SPO1dp_like"/>
    <property type="match status" value="1"/>
</dbReference>
<dbReference type="SUPFAM" id="SSF52141">
    <property type="entry name" value="Uracil-DNA glycosylase-like"/>
    <property type="match status" value="1"/>
</dbReference>
<evidence type="ECO:0000256" key="5">
    <source>
        <dbReference type="ARBA" id="ARBA00022763"/>
    </source>
</evidence>
<protein>
    <recommendedName>
        <fullName evidence="2">Type-4 uracil-DNA glycosylase</fullName>
    </recommendedName>
</protein>
<evidence type="ECO:0000256" key="2">
    <source>
        <dbReference type="ARBA" id="ARBA00019403"/>
    </source>
</evidence>
<evidence type="ECO:0000313" key="12">
    <source>
        <dbReference type="Proteomes" id="UP001430954"/>
    </source>
</evidence>
<gene>
    <name evidence="11" type="ORF">K6753_05090</name>
</gene>
<feature type="domain" description="Uracil-DNA glycosylase-like" evidence="10">
    <location>
        <begin position="311"/>
        <end position="471"/>
    </location>
</feature>
<dbReference type="PANTHER" id="PTHR33693:SF9">
    <property type="entry name" value="TYPE-4 URACIL-DNA GLYCOSYLASE"/>
    <property type="match status" value="1"/>
</dbReference>
<evidence type="ECO:0000256" key="4">
    <source>
        <dbReference type="ARBA" id="ARBA00022723"/>
    </source>
</evidence>
<keyword evidence="9" id="KW-0234">DNA repair</keyword>
<dbReference type="SMART" id="SM00986">
    <property type="entry name" value="UDG"/>
    <property type="match status" value="1"/>
</dbReference>
<accession>A0ABS7T4U8</accession>
<dbReference type="PANTHER" id="PTHR33693">
    <property type="entry name" value="TYPE-5 URACIL-DNA GLYCOSYLASE"/>
    <property type="match status" value="1"/>
</dbReference>
<keyword evidence="5" id="KW-0227">DNA damage</keyword>
<dbReference type="Proteomes" id="UP001430954">
    <property type="component" value="Unassembled WGS sequence"/>
</dbReference>
<dbReference type="Pfam" id="PF13566">
    <property type="entry name" value="DUF4130"/>
    <property type="match status" value="1"/>
</dbReference>
<dbReference type="InterPro" id="IPR025404">
    <property type="entry name" value="DUF4130"/>
</dbReference>
<keyword evidence="4" id="KW-0479">Metal-binding</keyword>
<evidence type="ECO:0000313" key="11">
    <source>
        <dbReference type="EMBL" id="MBZ4038901.1"/>
    </source>
</evidence>
<keyword evidence="12" id="KW-1185">Reference proteome</keyword>
<dbReference type="InterPro" id="IPR023875">
    <property type="entry name" value="DNA_repair_put"/>
</dbReference>
<keyword evidence="6" id="KW-0378">Hydrolase</keyword>